<evidence type="ECO:0000256" key="1">
    <source>
        <dbReference type="ARBA" id="ARBA00009477"/>
    </source>
</evidence>
<dbReference type="GO" id="GO:0015562">
    <property type="term" value="F:efflux transmembrane transporter activity"/>
    <property type="evidence" value="ECO:0007669"/>
    <property type="project" value="TreeGrafter"/>
</dbReference>
<dbReference type="RefSeq" id="WP_183857538.1">
    <property type="nucleotide sequence ID" value="NZ_JACHOO010000006.1"/>
</dbReference>
<dbReference type="PROSITE" id="PS51257">
    <property type="entry name" value="PROKAR_LIPOPROTEIN"/>
    <property type="match status" value="1"/>
</dbReference>
<protein>
    <submittedName>
        <fullName evidence="5">RND family efflux transporter MFP subunit</fullName>
    </submittedName>
</protein>
<dbReference type="EMBL" id="JACHOO010000006">
    <property type="protein sequence ID" value="MBB5754124.1"/>
    <property type="molecule type" value="Genomic_DNA"/>
</dbReference>
<organism evidence="5 6">
    <name type="scientific">Prosthecomicrobium pneumaticum</name>
    <dbReference type="NCBI Taxonomy" id="81895"/>
    <lineage>
        <taxon>Bacteria</taxon>
        <taxon>Pseudomonadati</taxon>
        <taxon>Pseudomonadota</taxon>
        <taxon>Alphaproteobacteria</taxon>
        <taxon>Hyphomicrobiales</taxon>
        <taxon>Kaistiaceae</taxon>
        <taxon>Prosthecomicrobium</taxon>
    </lineage>
</organism>
<feature type="domain" description="Multidrug resistance protein MdtA-like barrel-sandwich hybrid" evidence="3">
    <location>
        <begin position="66"/>
        <end position="195"/>
    </location>
</feature>
<sequence length="357" mass="36764">MPLPLPRAAALAVLLPLLAACSEAQPQAAKAPPVVQTALVRLAPETEDRRYTGVVVARREAVEGFRVGGRMIARLVDVGDRVKAGQVLARLDPTDLDLAAESAAAEVDAAKAALARAAAEVARGAALAGRSFASASDLEGRELTRDEARGRLLRAERQHALARNQRAYAELTASADGVVTGVSAEAGQVVALGDPVLTLAADGVIEVSVAIPEGRLGDLDGGAATVSLWSDGTTYPARLRERAPAADAASRTYAVRFAFDDPQGRARLGMTATVALTRGDPRPVARLPLSAVLDQGAGAAVYVVGEGGRLALRPVTVLRWAAGEAVVSGLAEGERVVTLGVNRLAPDLPVRLASAAL</sequence>
<dbReference type="NCBIfam" id="TIGR01730">
    <property type="entry name" value="RND_mfp"/>
    <property type="match status" value="1"/>
</dbReference>
<dbReference type="SUPFAM" id="SSF111369">
    <property type="entry name" value="HlyD-like secretion proteins"/>
    <property type="match status" value="1"/>
</dbReference>
<dbReference type="InterPro" id="IPR058792">
    <property type="entry name" value="Beta-barrel_RND_2"/>
</dbReference>
<dbReference type="Pfam" id="PF25954">
    <property type="entry name" value="Beta-barrel_RND_2"/>
    <property type="match status" value="1"/>
</dbReference>
<dbReference type="Gene3D" id="2.40.420.20">
    <property type="match status" value="1"/>
</dbReference>
<dbReference type="GO" id="GO:1990281">
    <property type="term" value="C:efflux pump complex"/>
    <property type="evidence" value="ECO:0007669"/>
    <property type="project" value="TreeGrafter"/>
</dbReference>
<dbReference type="PANTHER" id="PTHR30469">
    <property type="entry name" value="MULTIDRUG RESISTANCE PROTEIN MDTA"/>
    <property type="match status" value="1"/>
</dbReference>
<dbReference type="Gene3D" id="2.40.30.170">
    <property type="match status" value="1"/>
</dbReference>
<comment type="similarity">
    <text evidence="1">Belongs to the membrane fusion protein (MFP) (TC 8.A.1) family.</text>
</comment>
<gene>
    <name evidence="5" type="ORF">GGQ63_003199</name>
</gene>
<name>A0A7W9FNW2_9HYPH</name>
<evidence type="ECO:0000313" key="6">
    <source>
        <dbReference type="Proteomes" id="UP000523821"/>
    </source>
</evidence>
<feature type="chain" id="PRO_5030607738" evidence="2">
    <location>
        <begin position="25"/>
        <end position="357"/>
    </location>
</feature>
<dbReference type="InterPro" id="IPR058625">
    <property type="entry name" value="MdtA-like_BSH"/>
</dbReference>
<evidence type="ECO:0000256" key="2">
    <source>
        <dbReference type="SAM" id="SignalP"/>
    </source>
</evidence>
<feature type="signal peptide" evidence="2">
    <location>
        <begin position="1"/>
        <end position="24"/>
    </location>
</feature>
<dbReference type="PANTHER" id="PTHR30469:SF18">
    <property type="entry name" value="RESISTANCE-NODULATION-CELL DIVISION (RND) EFFLUX MEMBRANE FUSION PROTEIN-RELATED"/>
    <property type="match status" value="1"/>
</dbReference>
<dbReference type="Gene3D" id="1.10.287.470">
    <property type="entry name" value="Helix hairpin bin"/>
    <property type="match status" value="1"/>
</dbReference>
<dbReference type="InterPro" id="IPR006143">
    <property type="entry name" value="RND_pump_MFP"/>
</dbReference>
<comment type="caution">
    <text evidence="5">The sequence shown here is derived from an EMBL/GenBank/DDBJ whole genome shotgun (WGS) entry which is preliminary data.</text>
</comment>
<reference evidence="5 6" key="1">
    <citation type="submission" date="2020-08" db="EMBL/GenBank/DDBJ databases">
        <title>Genomic Encyclopedia of Type Strains, Phase IV (KMG-IV): sequencing the most valuable type-strain genomes for metagenomic binning, comparative biology and taxonomic classification.</title>
        <authorList>
            <person name="Goeker M."/>
        </authorList>
    </citation>
    <scope>NUCLEOTIDE SEQUENCE [LARGE SCALE GENOMIC DNA]</scope>
    <source>
        <strain evidence="5 6">DSM 16268</strain>
    </source>
</reference>
<accession>A0A7W9FNW2</accession>
<keyword evidence="2" id="KW-0732">Signal</keyword>
<dbReference type="Pfam" id="PF25917">
    <property type="entry name" value="BSH_RND"/>
    <property type="match status" value="1"/>
</dbReference>
<evidence type="ECO:0000259" key="3">
    <source>
        <dbReference type="Pfam" id="PF25917"/>
    </source>
</evidence>
<dbReference type="Proteomes" id="UP000523821">
    <property type="component" value="Unassembled WGS sequence"/>
</dbReference>
<feature type="domain" description="CusB-like beta-barrel" evidence="4">
    <location>
        <begin position="207"/>
        <end position="278"/>
    </location>
</feature>
<dbReference type="AlphaFoldDB" id="A0A7W9FNW2"/>
<evidence type="ECO:0000259" key="4">
    <source>
        <dbReference type="Pfam" id="PF25954"/>
    </source>
</evidence>
<keyword evidence="6" id="KW-1185">Reference proteome</keyword>
<proteinExistence type="inferred from homology"/>
<evidence type="ECO:0000313" key="5">
    <source>
        <dbReference type="EMBL" id="MBB5754124.1"/>
    </source>
</evidence>
<dbReference type="Gene3D" id="2.40.50.100">
    <property type="match status" value="1"/>
</dbReference>